<proteinExistence type="predicted"/>
<evidence type="ECO:0000256" key="1">
    <source>
        <dbReference type="SAM" id="MobiDB-lite"/>
    </source>
</evidence>
<comment type="caution">
    <text evidence="2">The sequence shown here is derived from an EMBL/GenBank/DDBJ whole genome shotgun (WGS) entry which is preliminary data.</text>
</comment>
<keyword evidence="3" id="KW-1185">Reference proteome</keyword>
<name>A0ABR1SAY5_9PEZI</name>
<feature type="compositionally biased region" description="Basic and acidic residues" evidence="1">
    <location>
        <begin position="156"/>
        <end position="178"/>
    </location>
</feature>
<protein>
    <submittedName>
        <fullName evidence="2">Uncharacterized protein</fullName>
    </submittedName>
</protein>
<dbReference type="Proteomes" id="UP001396898">
    <property type="component" value="Unassembled WGS sequence"/>
</dbReference>
<dbReference type="EMBL" id="JAQQWI010000007">
    <property type="protein sequence ID" value="KAK8029006.1"/>
    <property type="molecule type" value="Genomic_DNA"/>
</dbReference>
<sequence>MLHSFPNVRIGLMVGIGGGAPSAKNDIRPGDSSSALLGTVAGLDVSTDCQYRTNVTHPLDDDASFATLCSAEISVLVLRRSRDEDDDSPAVYYGLIVCDNQLIKDAVIHFSRGRHYDAPRRLPIDRTGQPVNTHHDSHYEQRPIKTDSTTPNKKAGRMDTYDRIEGPRRAAASRDQKIEWITTQPVIQERRDDAARSEPAE</sequence>
<feature type="compositionally biased region" description="Basic and acidic residues" evidence="1">
    <location>
        <begin position="188"/>
        <end position="201"/>
    </location>
</feature>
<organism evidence="2 3">
    <name type="scientific">Apiospora marii</name>
    <dbReference type="NCBI Taxonomy" id="335849"/>
    <lineage>
        <taxon>Eukaryota</taxon>
        <taxon>Fungi</taxon>
        <taxon>Dikarya</taxon>
        <taxon>Ascomycota</taxon>
        <taxon>Pezizomycotina</taxon>
        <taxon>Sordariomycetes</taxon>
        <taxon>Xylariomycetidae</taxon>
        <taxon>Amphisphaeriales</taxon>
        <taxon>Apiosporaceae</taxon>
        <taxon>Apiospora</taxon>
    </lineage>
</organism>
<gene>
    <name evidence="2" type="ORF">PG991_006062</name>
</gene>
<reference evidence="2 3" key="1">
    <citation type="submission" date="2023-01" db="EMBL/GenBank/DDBJ databases">
        <title>Analysis of 21 Apiospora genomes using comparative genomics revels a genus with tremendous synthesis potential of carbohydrate active enzymes and secondary metabolites.</title>
        <authorList>
            <person name="Sorensen T."/>
        </authorList>
    </citation>
    <scope>NUCLEOTIDE SEQUENCE [LARGE SCALE GENOMIC DNA]</scope>
    <source>
        <strain evidence="2 3">CBS 20057</strain>
    </source>
</reference>
<dbReference type="Gene3D" id="3.40.50.1580">
    <property type="entry name" value="Nucleoside phosphorylase domain"/>
    <property type="match status" value="1"/>
</dbReference>
<dbReference type="InterPro" id="IPR035994">
    <property type="entry name" value="Nucleoside_phosphorylase_sf"/>
</dbReference>
<evidence type="ECO:0000313" key="3">
    <source>
        <dbReference type="Proteomes" id="UP001396898"/>
    </source>
</evidence>
<feature type="compositionally biased region" description="Basic and acidic residues" evidence="1">
    <location>
        <begin position="133"/>
        <end position="145"/>
    </location>
</feature>
<accession>A0ABR1SAY5</accession>
<feature type="region of interest" description="Disordered" evidence="1">
    <location>
        <begin position="120"/>
        <end position="201"/>
    </location>
</feature>
<evidence type="ECO:0000313" key="2">
    <source>
        <dbReference type="EMBL" id="KAK8029006.1"/>
    </source>
</evidence>